<evidence type="ECO:0000256" key="1">
    <source>
        <dbReference type="SAM" id="SignalP"/>
    </source>
</evidence>
<name>A0ABS0N2W6_9SPHN</name>
<gene>
    <name evidence="2" type="ORF">I5L03_06900</name>
</gene>
<protein>
    <submittedName>
        <fullName evidence="2">Uncharacterized protein</fullName>
    </submittedName>
</protein>
<reference evidence="2 3" key="1">
    <citation type="submission" date="2020-11" db="EMBL/GenBank/DDBJ databases">
        <title>Erythrobacter sediminis sp. nov., a marine bacterium from a tidal flat of Garorim Bay.</title>
        <authorList>
            <person name="Kim D."/>
            <person name="Yoo Y."/>
            <person name="Kim J.-J."/>
        </authorList>
    </citation>
    <scope>NUCLEOTIDE SEQUENCE [LARGE SCALE GENOMIC DNA]</scope>
    <source>
        <strain evidence="2 3">JGD-13</strain>
    </source>
</reference>
<dbReference type="Proteomes" id="UP000602442">
    <property type="component" value="Unassembled WGS sequence"/>
</dbReference>
<keyword evidence="1" id="KW-0732">Signal</keyword>
<evidence type="ECO:0000313" key="3">
    <source>
        <dbReference type="Proteomes" id="UP000602442"/>
    </source>
</evidence>
<feature type="chain" id="PRO_5046542409" evidence="1">
    <location>
        <begin position="22"/>
        <end position="176"/>
    </location>
</feature>
<comment type="caution">
    <text evidence="2">The sequence shown here is derived from an EMBL/GenBank/DDBJ whole genome shotgun (WGS) entry which is preliminary data.</text>
</comment>
<proteinExistence type="predicted"/>
<dbReference type="RefSeq" id="WP_197921007.1">
    <property type="nucleotide sequence ID" value="NZ_CAWPTA010000007.1"/>
</dbReference>
<keyword evidence="3" id="KW-1185">Reference proteome</keyword>
<feature type="signal peptide" evidence="1">
    <location>
        <begin position="1"/>
        <end position="21"/>
    </location>
</feature>
<dbReference type="EMBL" id="JAEANY010000002">
    <property type="protein sequence ID" value="MBH5322312.1"/>
    <property type="molecule type" value="Genomic_DNA"/>
</dbReference>
<organism evidence="2 3">
    <name type="scientific">Aurantiacibacter sediminis</name>
    <dbReference type="NCBI Taxonomy" id="2793064"/>
    <lineage>
        <taxon>Bacteria</taxon>
        <taxon>Pseudomonadati</taxon>
        <taxon>Pseudomonadota</taxon>
        <taxon>Alphaproteobacteria</taxon>
        <taxon>Sphingomonadales</taxon>
        <taxon>Erythrobacteraceae</taxon>
        <taxon>Aurantiacibacter</taxon>
    </lineage>
</organism>
<sequence>MKKLALAAATALTMTAAPAMAQDYTDDGMTMQSYAHLNDLNEEQRAERETWTVELRDYYDGLSDDERSTWWYLDDMQRMMIVRLDDDAQMSQWSTYKAQFDDQYLRMRSGDVEYVRSAMVQDVPIPVRAHDFTYPVCESDADDHCVNAWAAGERGPGVDRPLNYWPGESVTEMQGG</sequence>
<evidence type="ECO:0000313" key="2">
    <source>
        <dbReference type="EMBL" id="MBH5322312.1"/>
    </source>
</evidence>
<accession>A0ABS0N2W6</accession>